<reference evidence="3 4" key="1">
    <citation type="submission" date="2021-12" db="EMBL/GenBank/DDBJ databases">
        <title>Siccirubricoccus leaddurans sp. nov., a high concentration Zn2+ tolerance bacterium.</title>
        <authorList>
            <person name="Cao Y."/>
        </authorList>
    </citation>
    <scope>NUCLEOTIDE SEQUENCE [LARGE SCALE GENOMIC DNA]</scope>
    <source>
        <strain evidence="3 4">KC 17139</strain>
    </source>
</reference>
<evidence type="ECO:0000259" key="2">
    <source>
        <dbReference type="SMART" id="SM00382"/>
    </source>
</evidence>
<gene>
    <name evidence="3" type="ORF">JYK14_06300</name>
</gene>
<keyword evidence="4" id="KW-1185">Reference proteome</keyword>
<dbReference type="InterPro" id="IPR003593">
    <property type="entry name" value="AAA+_ATPase"/>
</dbReference>
<proteinExistence type="predicted"/>
<dbReference type="Pfam" id="PF13401">
    <property type="entry name" value="AAA_22"/>
    <property type="match status" value="1"/>
</dbReference>
<dbReference type="Proteomes" id="UP001523392">
    <property type="component" value="Unassembled WGS sequence"/>
</dbReference>
<dbReference type="Gene3D" id="3.40.50.300">
    <property type="entry name" value="P-loop containing nucleotide triphosphate hydrolases"/>
    <property type="match status" value="1"/>
</dbReference>
<comment type="caution">
    <text evidence="3">The sequence shown here is derived from an EMBL/GenBank/DDBJ whole genome shotgun (WGS) entry which is preliminary data.</text>
</comment>
<organism evidence="3 4">
    <name type="scientific">Siccirubricoccus soli</name>
    <dbReference type="NCBI Taxonomy" id="2899147"/>
    <lineage>
        <taxon>Bacteria</taxon>
        <taxon>Pseudomonadati</taxon>
        <taxon>Pseudomonadota</taxon>
        <taxon>Alphaproteobacteria</taxon>
        <taxon>Acetobacterales</taxon>
        <taxon>Roseomonadaceae</taxon>
        <taxon>Siccirubricoccus</taxon>
    </lineage>
</organism>
<name>A0ABT1D1K3_9PROT</name>
<sequence length="380" mass="42319">MSGNAEEKKGRMAGRPVRGSMASSYAARMDAIRVPHDRFRKAAESIGRTIQYAGSLKEVPCRMFSGPAGVGKSTLAEALQGLYPAVPSREAPLDTDPDEPLVTAPNMPVVVLNMPTDPNPMNVCRAILEALGDPDFDVGTKASLEKRLERCIKHMGVCAILLDEAQRLVDRASVKAGQAILDWMKDRQARSRIVFILVGLGRLRNVFGDPQIWRRYDAVVRLLPYEWRDDRPESNDKDRADFLGLVKAVQRKSPLPFSKEVDVSCPEADLILVGKRFFSASQGRPGLLMKVLVNAAQQVDNGRAPPLITRELLAVAFDEAIGERPEWPNPFSNGWRGEMCPPVEDDFQPPDIFANRLPRRRGRRSRSSQLADARQSLRKR</sequence>
<keyword evidence="3" id="KW-0547">Nucleotide-binding</keyword>
<dbReference type="RefSeq" id="WP_252952393.1">
    <property type="nucleotide sequence ID" value="NZ_JAFIRR010000033.1"/>
</dbReference>
<protein>
    <submittedName>
        <fullName evidence="3">ATP-binding protein</fullName>
    </submittedName>
</protein>
<feature type="region of interest" description="Disordered" evidence="1">
    <location>
        <begin position="342"/>
        <end position="380"/>
    </location>
</feature>
<feature type="domain" description="AAA+ ATPase" evidence="2">
    <location>
        <begin position="58"/>
        <end position="226"/>
    </location>
</feature>
<evidence type="ECO:0000313" key="3">
    <source>
        <dbReference type="EMBL" id="MCO6415790.1"/>
    </source>
</evidence>
<dbReference type="SUPFAM" id="SSF52540">
    <property type="entry name" value="P-loop containing nucleoside triphosphate hydrolases"/>
    <property type="match status" value="1"/>
</dbReference>
<accession>A0ABT1D1K3</accession>
<feature type="compositionally biased region" description="Basic residues" evidence="1">
    <location>
        <begin position="357"/>
        <end position="366"/>
    </location>
</feature>
<dbReference type="SMART" id="SM00382">
    <property type="entry name" value="AAA"/>
    <property type="match status" value="1"/>
</dbReference>
<dbReference type="InterPro" id="IPR049945">
    <property type="entry name" value="AAA_22"/>
</dbReference>
<dbReference type="InterPro" id="IPR027417">
    <property type="entry name" value="P-loop_NTPase"/>
</dbReference>
<evidence type="ECO:0000313" key="4">
    <source>
        <dbReference type="Proteomes" id="UP001523392"/>
    </source>
</evidence>
<evidence type="ECO:0000256" key="1">
    <source>
        <dbReference type="SAM" id="MobiDB-lite"/>
    </source>
</evidence>
<dbReference type="GO" id="GO:0005524">
    <property type="term" value="F:ATP binding"/>
    <property type="evidence" value="ECO:0007669"/>
    <property type="project" value="UniProtKB-KW"/>
</dbReference>
<dbReference type="EMBL" id="JAFIRR010000033">
    <property type="protein sequence ID" value="MCO6415790.1"/>
    <property type="molecule type" value="Genomic_DNA"/>
</dbReference>
<keyword evidence="3" id="KW-0067">ATP-binding</keyword>